<dbReference type="STRING" id="29655.A0A0K9PMA7"/>
<evidence type="ECO:0000256" key="5">
    <source>
        <dbReference type="ARBA" id="ARBA00023239"/>
    </source>
</evidence>
<keyword evidence="3 6" id="KW-0479">Metal-binding</keyword>
<evidence type="ECO:0000256" key="4">
    <source>
        <dbReference type="ARBA" id="ARBA00022833"/>
    </source>
</evidence>
<dbReference type="PANTHER" id="PTHR18952">
    <property type="entry name" value="CARBONIC ANHYDRASE"/>
    <property type="match status" value="1"/>
</dbReference>
<evidence type="ECO:0000259" key="7">
    <source>
        <dbReference type="PROSITE" id="PS51144"/>
    </source>
</evidence>
<keyword evidence="5 6" id="KW-0456">Lyase</keyword>
<gene>
    <name evidence="8" type="ORF">ZOSMA_216G00330</name>
</gene>
<reference evidence="9" key="1">
    <citation type="journal article" date="2016" name="Nature">
        <title>The genome of the seagrass Zostera marina reveals angiosperm adaptation to the sea.</title>
        <authorList>
            <person name="Olsen J.L."/>
            <person name="Rouze P."/>
            <person name="Verhelst B."/>
            <person name="Lin Y.-C."/>
            <person name="Bayer T."/>
            <person name="Collen J."/>
            <person name="Dattolo E."/>
            <person name="De Paoli E."/>
            <person name="Dittami S."/>
            <person name="Maumus F."/>
            <person name="Michel G."/>
            <person name="Kersting A."/>
            <person name="Lauritano C."/>
            <person name="Lohaus R."/>
            <person name="Toepel M."/>
            <person name="Tonon T."/>
            <person name="Vanneste K."/>
            <person name="Amirebrahimi M."/>
            <person name="Brakel J."/>
            <person name="Bostroem C."/>
            <person name="Chovatia M."/>
            <person name="Grimwood J."/>
            <person name="Jenkins J.W."/>
            <person name="Jueterbock A."/>
            <person name="Mraz A."/>
            <person name="Stam W.T."/>
            <person name="Tice H."/>
            <person name="Bornberg-Bauer E."/>
            <person name="Green P.J."/>
            <person name="Pearson G.A."/>
            <person name="Procaccini G."/>
            <person name="Duarte C.M."/>
            <person name="Schmutz J."/>
            <person name="Reusch T.B.H."/>
            <person name="Van de Peer Y."/>
        </authorList>
    </citation>
    <scope>NUCLEOTIDE SEQUENCE [LARGE SCALE GENOMIC DNA]</scope>
    <source>
        <strain evidence="9">cv. Finnish</strain>
    </source>
</reference>
<keyword evidence="6" id="KW-0732">Signal</keyword>
<dbReference type="SUPFAM" id="SSF51069">
    <property type="entry name" value="Carbonic anhydrase"/>
    <property type="match status" value="1"/>
</dbReference>
<comment type="caution">
    <text evidence="8">The sequence shown here is derived from an EMBL/GenBank/DDBJ whole genome shotgun (WGS) entry which is preliminary data.</text>
</comment>
<dbReference type="EMBL" id="LFYR01000777">
    <property type="protein sequence ID" value="KMZ69362.1"/>
    <property type="molecule type" value="Genomic_DNA"/>
</dbReference>
<dbReference type="AlphaFoldDB" id="A0A0K9PMA7"/>
<feature type="signal peptide" evidence="6">
    <location>
        <begin position="1"/>
        <end position="21"/>
    </location>
</feature>
<dbReference type="GO" id="GO:0008270">
    <property type="term" value="F:zinc ion binding"/>
    <property type="evidence" value="ECO:0007669"/>
    <property type="project" value="UniProtKB-UniRule"/>
</dbReference>
<dbReference type="SMART" id="SM01057">
    <property type="entry name" value="Carb_anhydrase"/>
    <property type="match status" value="1"/>
</dbReference>
<dbReference type="PROSITE" id="PS00162">
    <property type="entry name" value="ALPHA_CA_1"/>
    <property type="match status" value="1"/>
</dbReference>
<comment type="catalytic activity">
    <reaction evidence="6">
        <text>hydrogencarbonate + H(+) = CO2 + H2O</text>
        <dbReference type="Rhea" id="RHEA:10748"/>
        <dbReference type="ChEBI" id="CHEBI:15377"/>
        <dbReference type="ChEBI" id="CHEBI:15378"/>
        <dbReference type="ChEBI" id="CHEBI:16526"/>
        <dbReference type="ChEBI" id="CHEBI:17544"/>
        <dbReference type="EC" id="4.2.1.1"/>
    </reaction>
</comment>
<sequence length="227" mass="26046">MDFCSFSFFLFILVGIIRTESQETENEREFSYLEDSILGPEYWDEINQAWTTCNNGYMQSPIDISNQNVELDSSLGMFQRSYKPTPAVLINRGHDIMMKWGGDGGAGMVCIDETKYTLRQLHWHSPSEHSIDGQRFAMEIHMVHESIDGRFAVVAIMYKIGRPDWFLAELEESIHAIKSIDGEVEVGIIDPRHVKRGSLEYYRYIGSLTTPPCSEPVVWTIVRKVLP</sequence>
<proteinExistence type="inferred from homology"/>
<dbReference type="Gene3D" id="3.10.200.10">
    <property type="entry name" value="Alpha carbonic anhydrase"/>
    <property type="match status" value="1"/>
</dbReference>
<keyword evidence="4 6" id="KW-0862">Zinc</keyword>
<evidence type="ECO:0000256" key="2">
    <source>
        <dbReference type="ARBA" id="ARBA00012925"/>
    </source>
</evidence>
<evidence type="ECO:0000313" key="8">
    <source>
        <dbReference type="EMBL" id="KMZ69362.1"/>
    </source>
</evidence>
<dbReference type="InterPro" id="IPR036398">
    <property type="entry name" value="CA_dom_sf"/>
</dbReference>
<dbReference type="OMA" id="DRWHESY"/>
<comment type="similarity">
    <text evidence="6">Belongs to the alpha-carbonic anhydrase family.</text>
</comment>
<accession>A0A0K9PMA7</accession>
<comment type="cofactor">
    <cofactor evidence="1 6">
        <name>Zn(2+)</name>
        <dbReference type="ChEBI" id="CHEBI:29105"/>
    </cofactor>
</comment>
<dbReference type="InterPro" id="IPR023561">
    <property type="entry name" value="Carbonic_anhydrase_a-class"/>
</dbReference>
<dbReference type="InterPro" id="IPR041891">
    <property type="entry name" value="Alpha_CA_prokaryot-like"/>
</dbReference>
<dbReference type="PROSITE" id="PS51144">
    <property type="entry name" value="ALPHA_CA_2"/>
    <property type="match status" value="1"/>
</dbReference>
<dbReference type="GO" id="GO:0004089">
    <property type="term" value="F:carbonate dehydratase activity"/>
    <property type="evidence" value="ECO:0007669"/>
    <property type="project" value="UniProtKB-UniRule"/>
</dbReference>
<dbReference type="OrthoDB" id="429145at2759"/>
<dbReference type="PANTHER" id="PTHR18952:SF208">
    <property type="entry name" value="CARBONIC ANHYDRASE XA-RELATED"/>
    <property type="match status" value="1"/>
</dbReference>
<evidence type="ECO:0000256" key="6">
    <source>
        <dbReference type="RuleBase" id="RU367011"/>
    </source>
</evidence>
<dbReference type="InterPro" id="IPR001148">
    <property type="entry name" value="CA_dom"/>
</dbReference>
<feature type="domain" description="Alpha-carbonic anhydrase" evidence="7">
    <location>
        <begin position="28"/>
        <end position="227"/>
    </location>
</feature>
<dbReference type="EC" id="4.2.1.1" evidence="2 6"/>
<evidence type="ECO:0000256" key="1">
    <source>
        <dbReference type="ARBA" id="ARBA00001947"/>
    </source>
</evidence>
<name>A0A0K9PMA7_ZOSMR</name>
<dbReference type="GO" id="GO:0016836">
    <property type="term" value="F:hydro-lyase activity"/>
    <property type="evidence" value="ECO:0000318"/>
    <property type="project" value="GO_Central"/>
</dbReference>
<keyword evidence="9" id="KW-1185">Reference proteome</keyword>
<comment type="function">
    <text evidence="6">Reversible hydration of carbon dioxide.</text>
</comment>
<protein>
    <recommendedName>
        <fullName evidence="2 6">Carbonic anhydrase</fullName>
        <ecNumber evidence="2 6">4.2.1.1</ecNumber>
    </recommendedName>
</protein>
<dbReference type="Proteomes" id="UP000036987">
    <property type="component" value="Unassembled WGS sequence"/>
</dbReference>
<organism evidence="8 9">
    <name type="scientific">Zostera marina</name>
    <name type="common">Eelgrass</name>
    <dbReference type="NCBI Taxonomy" id="29655"/>
    <lineage>
        <taxon>Eukaryota</taxon>
        <taxon>Viridiplantae</taxon>
        <taxon>Streptophyta</taxon>
        <taxon>Embryophyta</taxon>
        <taxon>Tracheophyta</taxon>
        <taxon>Spermatophyta</taxon>
        <taxon>Magnoliopsida</taxon>
        <taxon>Liliopsida</taxon>
        <taxon>Zosteraceae</taxon>
        <taxon>Zostera</taxon>
    </lineage>
</organism>
<evidence type="ECO:0000256" key="3">
    <source>
        <dbReference type="ARBA" id="ARBA00022723"/>
    </source>
</evidence>
<dbReference type="InterPro" id="IPR018338">
    <property type="entry name" value="Carbonic_anhydrase_a-class_CS"/>
</dbReference>
<dbReference type="CDD" id="cd03124">
    <property type="entry name" value="alpha_CA_prokaryotic_like"/>
    <property type="match status" value="1"/>
</dbReference>
<dbReference type="Pfam" id="PF00194">
    <property type="entry name" value="Carb_anhydrase"/>
    <property type="match status" value="1"/>
</dbReference>
<feature type="chain" id="PRO_5025084621" description="Carbonic anhydrase" evidence="6">
    <location>
        <begin position="22"/>
        <end position="227"/>
    </location>
</feature>
<evidence type="ECO:0000313" key="9">
    <source>
        <dbReference type="Proteomes" id="UP000036987"/>
    </source>
</evidence>